<dbReference type="Gene3D" id="3.40.50.620">
    <property type="entry name" value="HUPs"/>
    <property type="match status" value="1"/>
</dbReference>
<keyword evidence="2" id="KW-0820">tRNA-binding</keyword>
<dbReference type="HAMAP" id="MF_01539">
    <property type="entry name" value="TmcAL"/>
    <property type="match status" value="1"/>
</dbReference>
<dbReference type="RefSeq" id="WP_354368027.1">
    <property type="nucleotide sequence ID" value="NZ_JBEPMA010000005.1"/>
</dbReference>
<comment type="function">
    <text evidence="2">Catalyzes the formation of N(4)-acetylcytidine (ac(4)C) at the wobble position of elongator tRNA(Met), using acetate and ATP as substrates. First activates an acetate ion to form acetyladenylate (Ac-AMP) and then transfers the acetyl group to tRNA to form ac(4)C34.</text>
</comment>
<dbReference type="PANTHER" id="PTHR37825:SF1">
    <property type="entry name" value="TRNA(MET) CYTIDINE ACETATE LIGASE"/>
    <property type="match status" value="1"/>
</dbReference>
<keyword evidence="2" id="KW-0963">Cytoplasm</keyword>
<keyword evidence="2" id="KW-0547">Nucleotide-binding</keyword>
<comment type="similarity">
    <text evidence="2">Belongs to the TmcAL family.</text>
</comment>
<proteinExistence type="inferred from homology"/>
<evidence type="ECO:0000313" key="3">
    <source>
        <dbReference type="EMBL" id="MET3617508.1"/>
    </source>
</evidence>
<name>A0ABV2JA82_9FIRM</name>
<reference evidence="3 4" key="1">
    <citation type="submission" date="2024-06" db="EMBL/GenBank/DDBJ databases">
        <title>Genomic Encyclopedia of Type Strains, Phase IV (KMG-IV): sequencing the most valuable type-strain genomes for metagenomic binning, comparative biology and taxonomic classification.</title>
        <authorList>
            <person name="Goeker M."/>
        </authorList>
    </citation>
    <scope>NUCLEOTIDE SEQUENCE [LARGE SCALE GENOMIC DNA]</scope>
    <source>
        <strain evidence="3 4">DSM 21460</strain>
    </source>
</reference>
<dbReference type="EC" id="6.3.4.-" evidence="2"/>
<keyword evidence="2" id="KW-0436">Ligase</keyword>
<evidence type="ECO:0000256" key="1">
    <source>
        <dbReference type="ARBA" id="ARBA00022694"/>
    </source>
</evidence>
<accession>A0ABV2JA82</accession>
<feature type="binding site" evidence="2">
    <location>
        <position position="101"/>
    </location>
    <ligand>
        <name>ATP</name>
        <dbReference type="ChEBI" id="CHEBI:30616"/>
    </ligand>
</feature>
<feature type="binding site" evidence="2">
    <location>
        <position position="158"/>
    </location>
    <ligand>
        <name>ATP</name>
        <dbReference type="ChEBI" id="CHEBI:30616"/>
    </ligand>
</feature>
<protein>
    <recommendedName>
        <fullName evidence="2">tRNA(Met) cytidine acetate ligase</fullName>
        <ecNumber evidence="2">6.3.4.-</ecNumber>
    </recommendedName>
</protein>
<dbReference type="InterPro" id="IPR008513">
    <property type="entry name" value="tRNA(Met)_cyd_acetate_ligase"/>
</dbReference>
<dbReference type="Proteomes" id="UP001549162">
    <property type="component" value="Unassembled WGS sequence"/>
</dbReference>
<comment type="catalytic activity">
    <reaction evidence="2">
        <text>cytidine(34) in elongator tRNA(Met) + acetate + ATP = N(4)-acetylcytidine(34) in elongator tRNA(Met) + AMP + diphosphate</text>
        <dbReference type="Rhea" id="RHEA:58144"/>
        <dbReference type="Rhea" id="RHEA-COMP:10693"/>
        <dbReference type="Rhea" id="RHEA-COMP:10694"/>
        <dbReference type="ChEBI" id="CHEBI:30089"/>
        <dbReference type="ChEBI" id="CHEBI:30616"/>
        <dbReference type="ChEBI" id="CHEBI:33019"/>
        <dbReference type="ChEBI" id="CHEBI:74900"/>
        <dbReference type="ChEBI" id="CHEBI:82748"/>
        <dbReference type="ChEBI" id="CHEBI:456215"/>
    </reaction>
</comment>
<keyword evidence="2" id="KW-0067">ATP-binding</keyword>
<evidence type="ECO:0000313" key="4">
    <source>
        <dbReference type="Proteomes" id="UP001549162"/>
    </source>
</evidence>
<organism evidence="3 4">
    <name type="scientific">Peptoniphilus olsenii</name>
    <dbReference type="NCBI Taxonomy" id="411570"/>
    <lineage>
        <taxon>Bacteria</taxon>
        <taxon>Bacillati</taxon>
        <taxon>Bacillota</taxon>
        <taxon>Tissierellia</taxon>
        <taxon>Tissierellales</taxon>
        <taxon>Peptoniphilaceae</taxon>
        <taxon>Peptoniphilus</taxon>
    </lineage>
</organism>
<dbReference type="PANTHER" id="PTHR37825">
    <property type="entry name" value="TRNA(MET) CYTIDINE ACETATE LIGASE"/>
    <property type="match status" value="1"/>
</dbReference>
<comment type="subcellular location">
    <subcellularLocation>
        <location evidence="2">Cytoplasm</location>
    </subcellularLocation>
</comment>
<feature type="binding site" evidence="2">
    <location>
        <begin position="7"/>
        <end position="20"/>
    </location>
    <ligand>
        <name>ATP</name>
        <dbReference type="ChEBI" id="CHEBI:30616"/>
    </ligand>
</feature>
<gene>
    <name evidence="2" type="primary">tmcAL</name>
    <name evidence="3" type="ORF">ABID14_001139</name>
</gene>
<dbReference type="SUPFAM" id="SSF52374">
    <property type="entry name" value="Nucleotidylyl transferase"/>
    <property type="match status" value="1"/>
</dbReference>
<comment type="caution">
    <text evidence="2">Lacks conserved residue(s) required for the propagation of feature annotation.</text>
</comment>
<dbReference type="InterPro" id="IPR014729">
    <property type="entry name" value="Rossmann-like_a/b/a_fold"/>
</dbReference>
<evidence type="ECO:0000256" key="2">
    <source>
        <dbReference type="HAMAP-Rule" id="MF_01539"/>
    </source>
</evidence>
<sequence>MKIASIVAEYNPFHNGHKYQIEKIKNEYTDYIIVIMSTSFVQRGEPAIIDKFTRAKIAIDNGASLVIENPVIYSTANAELFSKGAINILNSFQSIDKLFFGSENELNELINIKEKIDSNFDDKKIKTFIDDGYSYIKSKELAMDFLSAYEKNIYKKPNNILAFEYLNALEKLKSKITPHSIIRKSVNHDSFYPSDNFASASLIRNLIKNKTDYTKYTPNYNIYDIHLLDDYFDIIKYKILTQNCNFENYFDYEVGLENRMFNNLDSKDAEEFIERTHSKRHSKSRIKRLLIQMLLDLDKNLILESFNFPYIRVLGLDDRGAEILNTSNNKNIISSFKKYYDSSIGIQKQILDKEILATNLYNYKSGNMGLDFTHKIYKKT</sequence>
<feature type="binding site" evidence="2">
    <location>
        <position position="183"/>
    </location>
    <ligand>
        <name>ATP</name>
        <dbReference type="ChEBI" id="CHEBI:30616"/>
    </ligand>
</feature>
<dbReference type="Pfam" id="PF05636">
    <property type="entry name" value="HIGH_NTase1"/>
    <property type="match status" value="1"/>
</dbReference>
<keyword evidence="1 2" id="KW-0819">tRNA processing</keyword>
<keyword evidence="4" id="KW-1185">Reference proteome</keyword>
<keyword evidence="2" id="KW-0694">RNA-binding</keyword>
<dbReference type="EMBL" id="JBEPMA010000005">
    <property type="protein sequence ID" value="MET3617508.1"/>
    <property type="molecule type" value="Genomic_DNA"/>
</dbReference>
<comment type="caution">
    <text evidence="3">The sequence shown here is derived from an EMBL/GenBank/DDBJ whole genome shotgun (WGS) entry which is preliminary data.</text>
</comment>